<reference evidence="2" key="1">
    <citation type="journal article" date="2023" name="bioRxiv">
        <title>Scaffold-level genome assemblies of two parasitoid biocontrol wasps reveal the parthenogenesis mechanism and an associated novel virus.</title>
        <authorList>
            <person name="Inwood S."/>
            <person name="Skelly J."/>
            <person name="Guhlin J."/>
            <person name="Harrop T."/>
            <person name="Goldson S."/>
            <person name="Dearden P."/>
        </authorList>
    </citation>
    <scope>NUCLEOTIDE SEQUENCE</scope>
    <source>
        <strain evidence="2">Lincoln</strain>
        <tissue evidence="2">Whole body</tissue>
    </source>
</reference>
<gene>
    <name evidence="2" type="ORF">PV327_001727</name>
</gene>
<dbReference type="EMBL" id="JAQQBR010001831">
    <property type="protein sequence ID" value="KAK0167872.1"/>
    <property type="molecule type" value="Genomic_DNA"/>
</dbReference>
<sequence length="152" mass="16842">MVNLEIILIAVAFVSIVNADGTIPMNATITRKPVMQIWQKYRQGLDNATKEVEESVEHGVKAVVDIVKSGLKTQIDVIQNIKNTEALVINSVLNHTTKAIDRFGENAFNRTRTPINIGENLRNRTVQAIEKIRGNLIPAPKNITTTTKKPTS</sequence>
<evidence type="ECO:0000313" key="2">
    <source>
        <dbReference type="EMBL" id="KAK0167872.1"/>
    </source>
</evidence>
<evidence type="ECO:0000256" key="1">
    <source>
        <dbReference type="SAM" id="SignalP"/>
    </source>
</evidence>
<proteinExistence type="predicted"/>
<accession>A0AA39FE30</accession>
<keyword evidence="3" id="KW-1185">Reference proteome</keyword>
<evidence type="ECO:0000313" key="3">
    <source>
        <dbReference type="Proteomes" id="UP001168972"/>
    </source>
</evidence>
<organism evidence="2 3">
    <name type="scientific">Microctonus hyperodae</name>
    <name type="common">Parasitoid wasp</name>
    <dbReference type="NCBI Taxonomy" id="165561"/>
    <lineage>
        <taxon>Eukaryota</taxon>
        <taxon>Metazoa</taxon>
        <taxon>Ecdysozoa</taxon>
        <taxon>Arthropoda</taxon>
        <taxon>Hexapoda</taxon>
        <taxon>Insecta</taxon>
        <taxon>Pterygota</taxon>
        <taxon>Neoptera</taxon>
        <taxon>Endopterygota</taxon>
        <taxon>Hymenoptera</taxon>
        <taxon>Apocrita</taxon>
        <taxon>Ichneumonoidea</taxon>
        <taxon>Braconidae</taxon>
        <taxon>Euphorinae</taxon>
        <taxon>Microctonus</taxon>
    </lineage>
</organism>
<comment type="caution">
    <text evidence="2">The sequence shown here is derived from an EMBL/GenBank/DDBJ whole genome shotgun (WGS) entry which is preliminary data.</text>
</comment>
<feature type="chain" id="PRO_5041234984" evidence="1">
    <location>
        <begin position="20"/>
        <end position="152"/>
    </location>
</feature>
<feature type="signal peptide" evidence="1">
    <location>
        <begin position="1"/>
        <end position="19"/>
    </location>
</feature>
<reference evidence="2" key="2">
    <citation type="submission" date="2023-03" db="EMBL/GenBank/DDBJ databases">
        <authorList>
            <person name="Inwood S.N."/>
            <person name="Skelly J.G."/>
            <person name="Guhlin J."/>
            <person name="Harrop T.W.R."/>
            <person name="Goldson S.G."/>
            <person name="Dearden P.K."/>
        </authorList>
    </citation>
    <scope>NUCLEOTIDE SEQUENCE</scope>
    <source>
        <strain evidence="2">Lincoln</strain>
        <tissue evidence="2">Whole body</tissue>
    </source>
</reference>
<name>A0AA39FE30_MICHY</name>
<protein>
    <submittedName>
        <fullName evidence="2">Uncharacterized protein</fullName>
    </submittedName>
</protein>
<dbReference type="Proteomes" id="UP001168972">
    <property type="component" value="Unassembled WGS sequence"/>
</dbReference>
<dbReference type="AlphaFoldDB" id="A0AA39FE30"/>
<keyword evidence="1" id="KW-0732">Signal</keyword>